<evidence type="ECO:0000256" key="4">
    <source>
        <dbReference type="ARBA" id="ARBA00022490"/>
    </source>
</evidence>
<evidence type="ECO:0000256" key="8">
    <source>
        <dbReference type="ARBA" id="ARBA00023125"/>
    </source>
</evidence>
<dbReference type="GO" id="GO:0051301">
    <property type="term" value="P:cell division"/>
    <property type="evidence" value="ECO:0007669"/>
    <property type="project" value="UniProtKB-KW"/>
</dbReference>
<feature type="domain" description="Tyr recombinase" evidence="12">
    <location>
        <begin position="119"/>
        <end position="304"/>
    </location>
</feature>
<dbReference type="PANTHER" id="PTHR30349:SF77">
    <property type="entry name" value="TYROSINE RECOMBINASE XERC"/>
    <property type="match status" value="1"/>
</dbReference>
<dbReference type="PROSITE" id="PS51898">
    <property type="entry name" value="TYR_RECOMBINASE"/>
    <property type="match status" value="1"/>
</dbReference>
<keyword evidence="8 11" id="KW-0238">DNA-binding</keyword>
<evidence type="ECO:0000256" key="10">
    <source>
        <dbReference type="ARBA" id="ARBA00023306"/>
    </source>
</evidence>
<evidence type="ECO:0000259" key="12">
    <source>
        <dbReference type="PROSITE" id="PS51898"/>
    </source>
</evidence>
<dbReference type="InterPro" id="IPR002104">
    <property type="entry name" value="Integrase_catalytic"/>
</dbReference>
<dbReference type="Gene3D" id="1.10.443.10">
    <property type="entry name" value="Intergrase catalytic core"/>
    <property type="match status" value="1"/>
</dbReference>
<dbReference type="Proteomes" id="UP000184301">
    <property type="component" value="Unassembled WGS sequence"/>
</dbReference>
<dbReference type="InterPro" id="IPR011010">
    <property type="entry name" value="DNA_brk_join_enz"/>
</dbReference>
<proteinExistence type="inferred from homology"/>
<evidence type="ECO:0000313" key="14">
    <source>
        <dbReference type="EMBL" id="SHK54661.1"/>
    </source>
</evidence>
<keyword evidence="6" id="KW-0159">Chromosome partition</keyword>
<comment type="subcellular location">
    <subcellularLocation>
        <location evidence="2">Cytoplasm</location>
    </subcellularLocation>
</comment>
<dbReference type="Pfam" id="PF00589">
    <property type="entry name" value="Phage_integrase"/>
    <property type="match status" value="1"/>
</dbReference>
<evidence type="ECO:0000256" key="9">
    <source>
        <dbReference type="ARBA" id="ARBA00023172"/>
    </source>
</evidence>
<keyword evidence="4" id="KW-0963">Cytoplasm</keyword>
<dbReference type="PANTHER" id="PTHR30349">
    <property type="entry name" value="PHAGE INTEGRASE-RELATED"/>
    <property type="match status" value="1"/>
</dbReference>
<accession>A0A1M6TCF1</accession>
<dbReference type="Pfam" id="PF02899">
    <property type="entry name" value="Phage_int_SAM_1"/>
    <property type="match status" value="1"/>
</dbReference>
<protein>
    <submittedName>
        <fullName evidence="14">Site-specific recombinase XerD</fullName>
    </submittedName>
</protein>
<gene>
    <name evidence="14" type="ORF">SAMN02745243_03195</name>
</gene>
<keyword evidence="7" id="KW-0229">DNA integration</keyword>
<dbReference type="InterPro" id="IPR004107">
    <property type="entry name" value="Integrase_SAM-like_N"/>
</dbReference>
<dbReference type="GO" id="GO:0007059">
    <property type="term" value="P:chromosome segregation"/>
    <property type="evidence" value="ECO:0007669"/>
    <property type="project" value="UniProtKB-KW"/>
</dbReference>
<keyword evidence="9" id="KW-0233">DNA recombination</keyword>
<dbReference type="InterPro" id="IPR044068">
    <property type="entry name" value="CB"/>
</dbReference>
<comment type="function">
    <text evidence="1">Site-specific tyrosine recombinase, which acts by catalyzing the cutting and rejoining of the recombining DNA molecules.</text>
</comment>
<dbReference type="SUPFAM" id="SSF56349">
    <property type="entry name" value="DNA breaking-rejoining enzymes"/>
    <property type="match status" value="1"/>
</dbReference>
<evidence type="ECO:0000256" key="3">
    <source>
        <dbReference type="ARBA" id="ARBA00008857"/>
    </source>
</evidence>
<reference evidence="14 15" key="1">
    <citation type="submission" date="2016-11" db="EMBL/GenBank/DDBJ databases">
        <authorList>
            <person name="Jaros S."/>
            <person name="Januszkiewicz K."/>
            <person name="Wedrychowicz H."/>
        </authorList>
    </citation>
    <scope>NUCLEOTIDE SEQUENCE [LARGE SCALE GENOMIC DNA]</scope>
    <source>
        <strain evidence="14 15">DSM 15480</strain>
    </source>
</reference>
<dbReference type="InterPro" id="IPR050090">
    <property type="entry name" value="Tyrosine_recombinase_XerCD"/>
</dbReference>
<dbReference type="RefSeq" id="WP_073112273.1">
    <property type="nucleotide sequence ID" value="NZ_FQZY01000057.1"/>
</dbReference>
<dbReference type="OrthoDB" id="283809at2"/>
<evidence type="ECO:0000256" key="1">
    <source>
        <dbReference type="ARBA" id="ARBA00003283"/>
    </source>
</evidence>
<dbReference type="GO" id="GO:0015074">
    <property type="term" value="P:DNA integration"/>
    <property type="evidence" value="ECO:0007669"/>
    <property type="project" value="UniProtKB-KW"/>
</dbReference>
<evidence type="ECO:0000313" key="15">
    <source>
        <dbReference type="Proteomes" id="UP000184301"/>
    </source>
</evidence>
<sequence length="334" mass="38324">MNENFSFYVQRYFMSYLMKQHNYGSNTISSYRDTFRLFLKFMAESHTDISKIEIEEVSYDIVLKFLAWLADIRKNGVSTKNVRLAHIKSFFRYVLMTAPEYSEQCRKILNIPFGKEDKKPPACMSTNAIKQLLASIDSSSDEGLRHLALLSLIYDSACRVQEIITLNVVDFHAGQCCRIYVHGKGNKYRSIPLLSETEKIVSVYIKHFHLTSDSPLFCNKKGERLTRQGIRYILQKYSKMANESTPGIIDGAVSPHWLRHSKATHLVERGVNLYNVRDFLGHESIATTQIYLTTNPDVTRKAIESVAEKTVPESLGYFSQDERNDLLSFLDSLG</sequence>
<keyword evidence="15" id="KW-1185">Reference proteome</keyword>
<dbReference type="GO" id="GO:0006310">
    <property type="term" value="P:DNA recombination"/>
    <property type="evidence" value="ECO:0007669"/>
    <property type="project" value="UniProtKB-KW"/>
</dbReference>
<evidence type="ECO:0000256" key="5">
    <source>
        <dbReference type="ARBA" id="ARBA00022618"/>
    </source>
</evidence>
<dbReference type="STRING" id="1121950.SAMN02745243_03195"/>
<evidence type="ECO:0000256" key="6">
    <source>
        <dbReference type="ARBA" id="ARBA00022829"/>
    </source>
</evidence>
<name>A0A1M6TCF1_9FIRM</name>
<dbReference type="GO" id="GO:0005737">
    <property type="term" value="C:cytoplasm"/>
    <property type="evidence" value="ECO:0007669"/>
    <property type="project" value="UniProtKB-SubCell"/>
</dbReference>
<keyword evidence="5" id="KW-0132">Cell division</keyword>
<dbReference type="EMBL" id="FQZY01000057">
    <property type="protein sequence ID" value="SHK54661.1"/>
    <property type="molecule type" value="Genomic_DNA"/>
</dbReference>
<evidence type="ECO:0000256" key="2">
    <source>
        <dbReference type="ARBA" id="ARBA00004496"/>
    </source>
</evidence>
<evidence type="ECO:0000259" key="13">
    <source>
        <dbReference type="PROSITE" id="PS51900"/>
    </source>
</evidence>
<keyword evidence="10" id="KW-0131">Cell cycle</keyword>
<organism evidence="14 15">
    <name type="scientific">Hespellia stercorisuis DSM 15480</name>
    <dbReference type="NCBI Taxonomy" id="1121950"/>
    <lineage>
        <taxon>Bacteria</taxon>
        <taxon>Bacillati</taxon>
        <taxon>Bacillota</taxon>
        <taxon>Clostridia</taxon>
        <taxon>Lachnospirales</taxon>
        <taxon>Lachnospiraceae</taxon>
        <taxon>Hespellia</taxon>
    </lineage>
</organism>
<feature type="domain" description="Core-binding (CB)" evidence="13">
    <location>
        <begin position="3"/>
        <end position="95"/>
    </location>
</feature>
<dbReference type="PROSITE" id="PS51900">
    <property type="entry name" value="CB"/>
    <property type="match status" value="1"/>
</dbReference>
<dbReference type="AlphaFoldDB" id="A0A1M6TCF1"/>
<dbReference type="InterPro" id="IPR013762">
    <property type="entry name" value="Integrase-like_cat_sf"/>
</dbReference>
<dbReference type="Gene3D" id="1.10.150.130">
    <property type="match status" value="1"/>
</dbReference>
<evidence type="ECO:0000256" key="11">
    <source>
        <dbReference type="PROSITE-ProRule" id="PRU01248"/>
    </source>
</evidence>
<evidence type="ECO:0000256" key="7">
    <source>
        <dbReference type="ARBA" id="ARBA00022908"/>
    </source>
</evidence>
<dbReference type="InterPro" id="IPR010998">
    <property type="entry name" value="Integrase_recombinase_N"/>
</dbReference>
<dbReference type="SUPFAM" id="SSF47823">
    <property type="entry name" value="lambda integrase-like, N-terminal domain"/>
    <property type="match status" value="1"/>
</dbReference>
<dbReference type="GO" id="GO:0003677">
    <property type="term" value="F:DNA binding"/>
    <property type="evidence" value="ECO:0007669"/>
    <property type="project" value="UniProtKB-UniRule"/>
</dbReference>
<comment type="similarity">
    <text evidence="3">Belongs to the 'phage' integrase family.</text>
</comment>